<gene>
    <name evidence="2" type="ORF">niasHT_032312</name>
</gene>
<protein>
    <submittedName>
        <fullName evidence="2">Uncharacterized protein</fullName>
    </submittedName>
</protein>
<keyword evidence="3" id="KW-1185">Reference proteome</keyword>
<name>A0ABD2HS74_9BILA</name>
<feature type="transmembrane region" description="Helical" evidence="1">
    <location>
        <begin position="85"/>
        <end position="105"/>
    </location>
</feature>
<feature type="transmembrane region" description="Helical" evidence="1">
    <location>
        <begin position="46"/>
        <end position="64"/>
    </location>
</feature>
<evidence type="ECO:0000313" key="2">
    <source>
        <dbReference type="EMBL" id="KAL3070522.1"/>
    </source>
</evidence>
<accession>A0ABD2HS74</accession>
<dbReference type="AlphaFoldDB" id="A0ABD2HS74"/>
<proteinExistence type="predicted"/>
<feature type="transmembrane region" description="Helical" evidence="1">
    <location>
        <begin position="117"/>
        <end position="140"/>
    </location>
</feature>
<dbReference type="SUPFAM" id="SSF81321">
    <property type="entry name" value="Family A G protein-coupled receptor-like"/>
    <property type="match status" value="1"/>
</dbReference>
<sequence length="181" mass="20766">MAQHQRQEHRRAAEHGTIGKERLVRCDLADPANQPEIINYTANNTLIINVAELICYAMIWLITWCRNAQVFSEEHGKRLLHSLSLIIAINLFFYIGNAILFIFAIDCFNLSAFTATHIFLPIAFILFSIGHCSSAPILFICSLEYRRAFRATFWPKNEVASVQHTLQRQTIVTNIRNVANY</sequence>
<keyword evidence="1" id="KW-0812">Transmembrane</keyword>
<comment type="caution">
    <text evidence="2">The sequence shown here is derived from an EMBL/GenBank/DDBJ whole genome shotgun (WGS) entry which is preliminary data.</text>
</comment>
<evidence type="ECO:0000313" key="3">
    <source>
        <dbReference type="Proteomes" id="UP001620626"/>
    </source>
</evidence>
<keyword evidence="1" id="KW-1133">Transmembrane helix</keyword>
<dbReference type="Proteomes" id="UP001620626">
    <property type="component" value="Unassembled WGS sequence"/>
</dbReference>
<keyword evidence="1" id="KW-0472">Membrane</keyword>
<organism evidence="2 3">
    <name type="scientific">Heterodera trifolii</name>
    <dbReference type="NCBI Taxonomy" id="157864"/>
    <lineage>
        <taxon>Eukaryota</taxon>
        <taxon>Metazoa</taxon>
        <taxon>Ecdysozoa</taxon>
        <taxon>Nematoda</taxon>
        <taxon>Chromadorea</taxon>
        <taxon>Rhabditida</taxon>
        <taxon>Tylenchina</taxon>
        <taxon>Tylenchomorpha</taxon>
        <taxon>Tylenchoidea</taxon>
        <taxon>Heteroderidae</taxon>
        <taxon>Heteroderinae</taxon>
        <taxon>Heterodera</taxon>
    </lineage>
</organism>
<reference evidence="2 3" key="1">
    <citation type="submission" date="2024-10" db="EMBL/GenBank/DDBJ databases">
        <authorList>
            <person name="Kim D."/>
        </authorList>
    </citation>
    <scope>NUCLEOTIDE SEQUENCE [LARGE SCALE GENOMIC DNA]</scope>
    <source>
        <strain evidence="2">BH-2024</strain>
    </source>
</reference>
<evidence type="ECO:0000256" key="1">
    <source>
        <dbReference type="SAM" id="Phobius"/>
    </source>
</evidence>
<dbReference type="EMBL" id="JBICBT010001381">
    <property type="protein sequence ID" value="KAL3070522.1"/>
    <property type="molecule type" value="Genomic_DNA"/>
</dbReference>
<dbReference type="Gene3D" id="1.20.1070.10">
    <property type="entry name" value="Rhodopsin 7-helix transmembrane proteins"/>
    <property type="match status" value="1"/>
</dbReference>